<proteinExistence type="predicted"/>
<feature type="compositionally biased region" description="Low complexity" evidence="1">
    <location>
        <begin position="100"/>
        <end position="109"/>
    </location>
</feature>
<reference evidence="2" key="5">
    <citation type="journal article" date="2021" name="G3 (Bethesda)">
        <title>Aegilops tauschii genome assembly Aet v5.0 features greater sequence contiguity and improved annotation.</title>
        <authorList>
            <person name="Wang L."/>
            <person name="Zhu T."/>
            <person name="Rodriguez J.C."/>
            <person name="Deal K.R."/>
            <person name="Dubcovsky J."/>
            <person name="McGuire P.E."/>
            <person name="Lux T."/>
            <person name="Spannagl M."/>
            <person name="Mayer K.F.X."/>
            <person name="Baldrich P."/>
            <person name="Meyers B.C."/>
            <person name="Huo N."/>
            <person name="Gu Y.Q."/>
            <person name="Zhou H."/>
            <person name="Devos K.M."/>
            <person name="Bennetzen J.L."/>
            <person name="Unver T."/>
            <person name="Budak H."/>
            <person name="Gulick P.J."/>
            <person name="Galiba G."/>
            <person name="Kalapos B."/>
            <person name="Nelson D.R."/>
            <person name="Li P."/>
            <person name="You F.M."/>
            <person name="Luo M.C."/>
            <person name="Dvorak J."/>
        </authorList>
    </citation>
    <scope>NUCLEOTIDE SEQUENCE [LARGE SCALE GENOMIC DNA]</scope>
    <source>
        <strain evidence="2">cv. AL8/78</strain>
    </source>
</reference>
<evidence type="ECO:0000313" key="3">
    <source>
        <dbReference type="Proteomes" id="UP000015105"/>
    </source>
</evidence>
<feature type="compositionally biased region" description="Basic and acidic residues" evidence="1">
    <location>
        <begin position="239"/>
        <end position="251"/>
    </location>
</feature>
<evidence type="ECO:0000313" key="2">
    <source>
        <dbReference type="EnsemblPlants" id="AET5Gv20909400.2"/>
    </source>
</evidence>
<feature type="region of interest" description="Disordered" evidence="1">
    <location>
        <begin position="1"/>
        <end position="251"/>
    </location>
</feature>
<reference evidence="3" key="2">
    <citation type="journal article" date="2017" name="Nat. Plants">
        <title>The Aegilops tauschii genome reveals multiple impacts of transposons.</title>
        <authorList>
            <person name="Zhao G."/>
            <person name="Zou C."/>
            <person name="Li K."/>
            <person name="Wang K."/>
            <person name="Li T."/>
            <person name="Gao L."/>
            <person name="Zhang X."/>
            <person name="Wang H."/>
            <person name="Yang Z."/>
            <person name="Liu X."/>
            <person name="Jiang W."/>
            <person name="Mao L."/>
            <person name="Kong X."/>
            <person name="Jiao Y."/>
            <person name="Jia J."/>
        </authorList>
    </citation>
    <scope>NUCLEOTIDE SEQUENCE [LARGE SCALE GENOMIC DNA]</scope>
    <source>
        <strain evidence="3">cv. AL8/78</strain>
    </source>
</reference>
<sequence>MSDVLAARAADAAARHGSPSPPSHRNSLSLCTLARTIRGRRKEGDTRHGGSGVRTPAARTASSSSTNSSPTQTTVRGVELYTRARPHDAALPTPPRPHAPHALAHAPVAHQRDQRGRAPTERRGHPRHYRQLPTQQVRTQTHTPRHTRTHTSHTLVGPWPDQGQTMPKHGLDAATDRTGTPDTGHLGGDMAYAPTPRALSTSPQWPGGLGTSGPAGPPASCPRRTQEEERRGPRRRNPPRLDFRSDRRPRW</sequence>
<feature type="compositionally biased region" description="Low complexity" evidence="1">
    <location>
        <begin position="54"/>
        <end position="74"/>
    </location>
</feature>
<reference evidence="3" key="1">
    <citation type="journal article" date="2014" name="Science">
        <title>Ancient hybridizations among the ancestral genomes of bread wheat.</title>
        <authorList>
            <consortium name="International Wheat Genome Sequencing Consortium,"/>
            <person name="Marcussen T."/>
            <person name="Sandve S.R."/>
            <person name="Heier L."/>
            <person name="Spannagl M."/>
            <person name="Pfeifer M."/>
            <person name="Jakobsen K.S."/>
            <person name="Wulff B.B."/>
            <person name="Steuernagel B."/>
            <person name="Mayer K.F."/>
            <person name="Olsen O.A."/>
        </authorList>
    </citation>
    <scope>NUCLEOTIDE SEQUENCE [LARGE SCALE GENOMIC DNA]</scope>
    <source>
        <strain evidence="3">cv. AL8/78</strain>
    </source>
</reference>
<dbReference type="AlphaFoldDB" id="A0A453LUC1"/>
<dbReference type="Gramene" id="AET5Gv20909400.2">
    <property type="protein sequence ID" value="AET5Gv20909400.2"/>
    <property type="gene ID" value="AET5Gv20909400"/>
</dbReference>
<dbReference type="Proteomes" id="UP000015105">
    <property type="component" value="Chromosome 5D"/>
</dbReference>
<feature type="compositionally biased region" description="Low complexity" evidence="1">
    <location>
        <begin position="1"/>
        <end position="12"/>
    </location>
</feature>
<organism evidence="2 3">
    <name type="scientific">Aegilops tauschii subsp. strangulata</name>
    <name type="common">Goatgrass</name>
    <dbReference type="NCBI Taxonomy" id="200361"/>
    <lineage>
        <taxon>Eukaryota</taxon>
        <taxon>Viridiplantae</taxon>
        <taxon>Streptophyta</taxon>
        <taxon>Embryophyta</taxon>
        <taxon>Tracheophyta</taxon>
        <taxon>Spermatophyta</taxon>
        <taxon>Magnoliopsida</taxon>
        <taxon>Liliopsida</taxon>
        <taxon>Poales</taxon>
        <taxon>Poaceae</taxon>
        <taxon>BOP clade</taxon>
        <taxon>Pooideae</taxon>
        <taxon>Triticodae</taxon>
        <taxon>Triticeae</taxon>
        <taxon>Triticinae</taxon>
        <taxon>Aegilops</taxon>
    </lineage>
</organism>
<feature type="compositionally biased region" description="Basic and acidic residues" evidence="1">
    <location>
        <begin position="110"/>
        <end position="123"/>
    </location>
</feature>
<evidence type="ECO:0000256" key="1">
    <source>
        <dbReference type="SAM" id="MobiDB-lite"/>
    </source>
</evidence>
<protein>
    <submittedName>
        <fullName evidence="2">Uncharacterized protein</fullName>
    </submittedName>
</protein>
<reference evidence="2" key="3">
    <citation type="journal article" date="2017" name="Nature">
        <title>Genome sequence of the progenitor of the wheat D genome Aegilops tauschii.</title>
        <authorList>
            <person name="Luo M.C."/>
            <person name="Gu Y.Q."/>
            <person name="Puiu D."/>
            <person name="Wang H."/>
            <person name="Twardziok S.O."/>
            <person name="Deal K.R."/>
            <person name="Huo N."/>
            <person name="Zhu T."/>
            <person name="Wang L."/>
            <person name="Wang Y."/>
            <person name="McGuire P.E."/>
            <person name="Liu S."/>
            <person name="Long H."/>
            <person name="Ramasamy R.K."/>
            <person name="Rodriguez J.C."/>
            <person name="Van S.L."/>
            <person name="Yuan L."/>
            <person name="Wang Z."/>
            <person name="Xia Z."/>
            <person name="Xiao L."/>
            <person name="Anderson O.D."/>
            <person name="Ouyang S."/>
            <person name="Liang Y."/>
            <person name="Zimin A.V."/>
            <person name="Pertea G."/>
            <person name="Qi P."/>
            <person name="Bennetzen J.L."/>
            <person name="Dai X."/>
            <person name="Dawson M.W."/>
            <person name="Muller H.G."/>
            <person name="Kugler K."/>
            <person name="Rivarola-Duarte L."/>
            <person name="Spannagl M."/>
            <person name="Mayer K.F.X."/>
            <person name="Lu F.H."/>
            <person name="Bevan M.W."/>
            <person name="Leroy P."/>
            <person name="Li P."/>
            <person name="You F.M."/>
            <person name="Sun Q."/>
            <person name="Liu Z."/>
            <person name="Lyons E."/>
            <person name="Wicker T."/>
            <person name="Salzberg S.L."/>
            <person name="Devos K.M."/>
            <person name="Dvorak J."/>
        </authorList>
    </citation>
    <scope>NUCLEOTIDE SEQUENCE [LARGE SCALE GENOMIC DNA]</scope>
    <source>
        <strain evidence="2">cv. AL8/78</strain>
    </source>
</reference>
<name>A0A453LUC1_AEGTS</name>
<keyword evidence="3" id="KW-1185">Reference proteome</keyword>
<reference evidence="2" key="4">
    <citation type="submission" date="2019-03" db="UniProtKB">
        <authorList>
            <consortium name="EnsemblPlants"/>
        </authorList>
    </citation>
    <scope>IDENTIFICATION</scope>
</reference>
<accession>A0A453LUC1</accession>
<dbReference type="EnsemblPlants" id="AET5Gv20909400.2">
    <property type="protein sequence ID" value="AET5Gv20909400.2"/>
    <property type="gene ID" value="AET5Gv20909400"/>
</dbReference>